<evidence type="ECO:0000256" key="1">
    <source>
        <dbReference type="SAM" id="MobiDB-lite"/>
    </source>
</evidence>
<feature type="compositionally biased region" description="Basic and acidic residues" evidence="1">
    <location>
        <begin position="13"/>
        <end position="24"/>
    </location>
</feature>
<dbReference type="AlphaFoldDB" id="A0A8D9BFZ7"/>
<evidence type="ECO:0000313" key="2">
    <source>
        <dbReference type="EMBL" id="CAG6780771.1"/>
    </source>
</evidence>
<dbReference type="EMBL" id="HBUF01620022">
    <property type="protein sequence ID" value="CAG6780771.1"/>
    <property type="molecule type" value="Transcribed_RNA"/>
</dbReference>
<organism evidence="2">
    <name type="scientific">Cacopsylla melanoneura</name>
    <dbReference type="NCBI Taxonomy" id="428564"/>
    <lineage>
        <taxon>Eukaryota</taxon>
        <taxon>Metazoa</taxon>
        <taxon>Ecdysozoa</taxon>
        <taxon>Arthropoda</taxon>
        <taxon>Hexapoda</taxon>
        <taxon>Insecta</taxon>
        <taxon>Pterygota</taxon>
        <taxon>Neoptera</taxon>
        <taxon>Paraneoptera</taxon>
        <taxon>Hemiptera</taxon>
        <taxon>Sternorrhyncha</taxon>
        <taxon>Psylloidea</taxon>
        <taxon>Psyllidae</taxon>
        <taxon>Psyllinae</taxon>
        <taxon>Cacopsylla</taxon>
    </lineage>
</organism>
<feature type="region of interest" description="Disordered" evidence="1">
    <location>
        <begin position="1"/>
        <end position="34"/>
    </location>
</feature>
<name>A0A8D9BFZ7_9HEMI</name>
<sequence>MLLKKKNMTRNGSKGEIEREREGQTDTMIWGRKGERNIRREERESKKKISNIKVDGNEECETAGCEGICENEEEGRWRRKLKEYGEELLEKQLRGRKKKKNYSFLNQANQFIGNSGESIIYWNRKFVGIEQFSLW</sequence>
<reference evidence="2" key="1">
    <citation type="submission" date="2021-05" db="EMBL/GenBank/DDBJ databases">
        <authorList>
            <person name="Alioto T."/>
            <person name="Alioto T."/>
            <person name="Gomez Garrido J."/>
        </authorList>
    </citation>
    <scope>NUCLEOTIDE SEQUENCE</scope>
</reference>
<accession>A0A8D9BFZ7</accession>
<proteinExistence type="predicted"/>
<protein>
    <submittedName>
        <fullName evidence="2">Uncharacterized protein</fullName>
    </submittedName>
</protein>